<sequence>MGPRKRTAASRRKADIVAKHAPPASEQPATTPPPTSATNESPTSTTPPRPKPQKIKVSSKEIELSVSALQLRPSIQPVIAFLLILSVRLFSAFFATIPDCDEVFNYWEPAHYLAHGSGFQTWEYSPEYAIRSWLYVGLHAVLARLFALVPGTPKTFEFYGMRLLFAIFCTYCETRLYTTISRNLSRQIGLIYVFGSILSAGMFHATATFLPSTFAMYTTMLGMADFIDRREGLKTARVVFWFALGGLLGWPFALVLIVPFMLEELVLVTIRRNISGFIVRLLKGGFAALALLGTIVAVDSLAYHKLEIVPLNIVLYNVFSAPGRGPTIYGTEPWWFYFANLALNFNVLLPLALISAILVPISFRVLQTPLLTPRILTLISPFFIWLSIFSSTPHKEERFMYPAYPLLVFNASVSLYILASLLGSLTHKVYARSTRQLLQRIIVILPLTIVAILSFSRVMAILQAYDAPMHVYTGFDQGAEGNVCIGKEWYRFPSSYFLPEGTRGAFIKSHFRGLVPGRFPENTEAEGQGWRAGTWLIPEGMNDRNMPDPNKYIPIQNCTYLVDSFFPKHPPSMVEQPFLIFDKTWKKLKCKRFLDAQYTGFLGRTLWIPERLLRYLGGDKREWGEYCLMKRIPKN</sequence>
<keyword evidence="4 10" id="KW-0328">Glycosyltransferase</keyword>
<comment type="pathway">
    <text evidence="2">Protein modification; protein glycosylation.</text>
</comment>
<evidence type="ECO:0000256" key="3">
    <source>
        <dbReference type="ARBA" id="ARBA00007063"/>
    </source>
</evidence>
<evidence type="ECO:0000256" key="1">
    <source>
        <dbReference type="ARBA" id="ARBA00004477"/>
    </source>
</evidence>
<feature type="transmembrane region" description="Helical" evidence="10">
    <location>
        <begin position="403"/>
        <end position="425"/>
    </location>
</feature>
<dbReference type="GO" id="GO:0005789">
    <property type="term" value="C:endoplasmic reticulum membrane"/>
    <property type="evidence" value="ECO:0007669"/>
    <property type="project" value="UniProtKB-SubCell"/>
</dbReference>
<dbReference type="PANTHER" id="PTHR22760:SF2">
    <property type="entry name" value="ALPHA-1,2-MANNOSYLTRANSFERASE ALG9"/>
    <property type="match status" value="1"/>
</dbReference>
<feature type="transmembrane region" description="Helical" evidence="10">
    <location>
        <begin position="128"/>
        <end position="147"/>
    </location>
</feature>
<comment type="similarity">
    <text evidence="3 10">Belongs to the glycosyltransferase 22 family.</text>
</comment>
<feature type="transmembrane region" description="Helical" evidence="10">
    <location>
        <begin position="437"/>
        <end position="455"/>
    </location>
</feature>
<feature type="compositionally biased region" description="Basic residues" evidence="11">
    <location>
        <begin position="1"/>
        <end position="11"/>
    </location>
</feature>
<dbReference type="Pfam" id="PF03901">
    <property type="entry name" value="Glyco_transf_22"/>
    <property type="match status" value="1"/>
</dbReference>
<feature type="transmembrane region" description="Helical" evidence="10">
    <location>
        <begin position="78"/>
        <end position="97"/>
    </location>
</feature>
<dbReference type="OrthoDB" id="497541at2759"/>
<protein>
    <recommendedName>
        <fullName evidence="10">Mannosyltransferase</fullName>
        <ecNumber evidence="10">2.4.1.-</ecNumber>
    </recommendedName>
</protein>
<reference evidence="12 13" key="1">
    <citation type="journal article" date="2018" name="Nat. Ecol. Evol.">
        <title>Pezizomycetes genomes reveal the molecular basis of ectomycorrhizal truffle lifestyle.</title>
        <authorList>
            <person name="Murat C."/>
            <person name="Payen T."/>
            <person name="Noel B."/>
            <person name="Kuo A."/>
            <person name="Morin E."/>
            <person name="Chen J."/>
            <person name="Kohler A."/>
            <person name="Krizsan K."/>
            <person name="Balestrini R."/>
            <person name="Da Silva C."/>
            <person name="Montanini B."/>
            <person name="Hainaut M."/>
            <person name="Levati E."/>
            <person name="Barry K.W."/>
            <person name="Belfiori B."/>
            <person name="Cichocki N."/>
            <person name="Clum A."/>
            <person name="Dockter R.B."/>
            <person name="Fauchery L."/>
            <person name="Guy J."/>
            <person name="Iotti M."/>
            <person name="Le Tacon F."/>
            <person name="Lindquist E.A."/>
            <person name="Lipzen A."/>
            <person name="Malagnac F."/>
            <person name="Mello A."/>
            <person name="Molinier V."/>
            <person name="Miyauchi S."/>
            <person name="Poulain J."/>
            <person name="Riccioni C."/>
            <person name="Rubini A."/>
            <person name="Sitrit Y."/>
            <person name="Splivallo R."/>
            <person name="Traeger S."/>
            <person name="Wang M."/>
            <person name="Zifcakova L."/>
            <person name="Wipf D."/>
            <person name="Zambonelli A."/>
            <person name="Paolocci F."/>
            <person name="Nowrousian M."/>
            <person name="Ottonello S."/>
            <person name="Baldrian P."/>
            <person name="Spatafora J.W."/>
            <person name="Henrissat B."/>
            <person name="Nagy L.G."/>
            <person name="Aury J.M."/>
            <person name="Wincker P."/>
            <person name="Grigoriev I.V."/>
            <person name="Bonfante P."/>
            <person name="Martin F.M."/>
        </authorList>
    </citation>
    <scope>NUCLEOTIDE SEQUENCE [LARGE SCALE GENOMIC DNA]</scope>
    <source>
        <strain evidence="12 13">RN42</strain>
    </source>
</reference>
<evidence type="ECO:0000256" key="10">
    <source>
        <dbReference type="RuleBase" id="RU363075"/>
    </source>
</evidence>
<evidence type="ECO:0000256" key="7">
    <source>
        <dbReference type="ARBA" id="ARBA00022824"/>
    </source>
</evidence>
<keyword evidence="7 10" id="KW-0256">Endoplasmic reticulum</keyword>
<keyword evidence="8 10" id="KW-1133">Transmembrane helix</keyword>
<feature type="transmembrane region" description="Helical" evidence="10">
    <location>
        <begin position="190"/>
        <end position="217"/>
    </location>
</feature>
<feature type="transmembrane region" description="Helical" evidence="10">
    <location>
        <begin position="334"/>
        <end position="359"/>
    </location>
</feature>
<evidence type="ECO:0000256" key="6">
    <source>
        <dbReference type="ARBA" id="ARBA00022692"/>
    </source>
</evidence>
<accession>A0A3N4I307</accession>
<evidence type="ECO:0000256" key="8">
    <source>
        <dbReference type="ARBA" id="ARBA00022989"/>
    </source>
</evidence>
<name>A0A3N4I307_ASCIM</name>
<keyword evidence="5" id="KW-0808">Transferase</keyword>
<dbReference type="STRING" id="1160509.A0A3N4I307"/>
<comment type="subcellular location">
    <subcellularLocation>
        <location evidence="1 10">Endoplasmic reticulum membrane</location>
        <topology evidence="1 10">Multi-pass membrane protein</topology>
    </subcellularLocation>
</comment>
<dbReference type="UniPathway" id="UPA00378"/>
<dbReference type="Proteomes" id="UP000275078">
    <property type="component" value="Unassembled WGS sequence"/>
</dbReference>
<dbReference type="GO" id="GO:0006487">
    <property type="term" value="P:protein N-linked glycosylation"/>
    <property type="evidence" value="ECO:0007669"/>
    <property type="project" value="TreeGrafter"/>
</dbReference>
<dbReference type="EC" id="2.4.1.-" evidence="10"/>
<evidence type="ECO:0000256" key="4">
    <source>
        <dbReference type="ARBA" id="ARBA00022676"/>
    </source>
</evidence>
<dbReference type="PANTHER" id="PTHR22760">
    <property type="entry name" value="GLYCOSYLTRANSFERASE"/>
    <property type="match status" value="1"/>
</dbReference>
<evidence type="ECO:0000313" key="12">
    <source>
        <dbReference type="EMBL" id="RPA80483.1"/>
    </source>
</evidence>
<keyword evidence="9 10" id="KW-0472">Membrane</keyword>
<dbReference type="EMBL" id="ML119688">
    <property type="protein sequence ID" value="RPA80483.1"/>
    <property type="molecule type" value="Genomic_DNA"/>
</dbReference>
<feature type="transmembrane region" description="Helical" evidence="10">
    <location>
        <begin position="274"/>
        <end position="298"/>
    </location>
</feature>
<proteinExistence type="inferred from homology"/>
<feature type="transmembrane region" description="Helical" evidence="10">
    <location>
        <begin position="238"/>
        <end position="262"/>
    </location>
</feature>
<feature type="transmembrane region" description="Helical" evidence="10">
    <location>
        <begin position="371"/>
        <end position="391"/>
    </location>
</feature>
<feature type="region of interest" description="Disordered" evidence="11">
    <location>
        <begin position="1"/>
        <end position="56"/>
    </location>
</feature>
<evidence type="ECO:0000313" key="13">
    <source>
        <dbReference type="Proteomes" id="UP000275078"/>
    </source>
</evidence>
<evidence type="ECO:0000256" key="5">
    <source>
        <dbReference type="ARBA" id="ARBA00022679"/>
    </source>
</evidence>
<evidence type="ECO:0000256" key="11">
    <source>
        <dbReference type="SAM" id="MobiDB-lite"/>
    </source>
</evidence>
<dbReference type="AlphaFoldDB" id="A0A3N4I307"/>
<evidence type="ECO:0000256" key="9">
    <source>
        <dbReference type="ARBA" id="ARBA00023136"/>
    </source>
</evidence>
<gene>
    <name evidence="12" type="ORF">BJ508DRAFT_415461</name>
</gene>
<keyword evidence="6 10" id="KW-0812">Transmembrane</keyword>
<dbReference type="GO" id="GO:0000026">
    <property type="term" value="F:alpha-1,2-mannosyltransferase activity"/>
    <property type="evidence" value="ECO:0007669"/>
    <property type="project" value="TreeGrafter"/>
</dbReference>
<keyword evidence="13" id="KW-1185">Reference proteome</keyword>
<evidence type="ECO:0000256" key="2">
    <source>
        <dbReference type="ARBA" id="ARBA00004922"/>
    </source>
</evidence>
<organism evidence="12 13">
    <name type="scientific">Ascobolus immersus RN42</name>
    <dbReference type="NCBI Taxonomy" id="1160509"/>
    <lineage>
        <taxon>Eukaryota</taxon>
        <taxon>Fungi</taxon>
        <taxon>Dikarya</taxon>
        <taxon>Ascomycota</taxon>
        <taxon>Pezizomycotina</taxon>
        <taxon>Pezizomycetes</taxon>
        <taxon>Pezizales</taxon>
        <taxon>Ascobolaceae</taxon>
        <taxon>Ascobolus</taxon>
    </lineage>
</organism>
<dbReference type="InterPro" id="IPR005599">
    <property type="entry name" value="GPI_mannosylTrfase"/>
</dbReference>